<keyword evidence="2" id="KW-0808">Transferase</keyword>
<sequence length="378" mass="41634">MDPHSIIGERSCAGRGDTSFYLMFANLFKVAIARFLGTAFMVLNARRPAATHISSPESASYKLPAKNIVLSNSPNVPPTDKPTETTMGDQESDESEAPRSYCPEEDFTTGHPGYIPLDFGEVISAEEGTFKIVRKLGLGTTSSVWLAQRLEPTAGPYVAIKVMTAAWTSRFLTETPCEIAALHAVSRASDFYRGKRYCLHQLDSLIAESQHGLHLCIVMEPYSLSLECIVADPICRVLLSQVRPVRQAVQGLLMALELFHSLDFVHTDIKVDNLLFPVYDKQEAIEKFINGHPPRSHPSHSAPTGWPTPILAPLSQPLPPFAFSEKGFEFHLCDFGNAIPVKKITPGMCAMPTSLRAPEIILEHPWAQPLISGLLAVW</sequence>
<comment type="similarity">
    <text evidence="7">Belongs to the protein kinase superfamily.</text>
</comment>
<dbReference type="PROSITE" id="PS00107">
    <property type="entry name" value="PROTEIN_KINASE_ATP"/>
    <property type="match status" value="1"/>
</dbReference>
<keyword evidence="3 6" id="KW-0547">Nucleotide-binding</keyword>
<feature type="transmembrane region" description="Helical" evidence="9">
    <location>
        <begin position="20"/>
        <end position="43"/>
    </location>
</feature>
<dbReference type="PANTHER" id="PTHR45646">
    <property type="entry name" value="SERINE/THREONINE-PROTEIN KINASE DOA-RELATED"/>
    <property type="match status" value="1"/>
</dbReference>
<organism evidence="11 12">
    <name type="scientific">Hohenbuehelia grisea</name>
    <dbReference type="NCBI Taxonomy" id="104357"/>
    <lineage>
        <taxon>Eukaryota</taxon>
        <taxon>Fungi</taxon>
        <taxon>Dikarya</taxon>
        <taxon>Basidiomycota</taxon>
        <taxon>Agaricomycotina</taxon>
        <taxon>Agaricomycetes</taxon>
        <taxon>Agaricomycetidae</taxon>
        <taxon>Agaricales</taxon>
        <taxon>Pleurotineae</taxon>
        <taxon>Pleurotaceae</taxon>
        <taxon>Hohenbuehelia</taxon>
    </lineage>
</organism>
<dbReference type="PANTHER" id="PTHR45646:SF11">
    <property type="entry name" value="SERINE_THREONINE-PROTEIN KINASE DOA"/>
    <property type="match status" value="1"/>
</dbReference>
<feature type="binding site" evidence="6">
    <location>
        <position position="161"/>
    </location>
    <ligand>
        <name>ATP</name>
        <dbReference type="ChEBI" id="CHEBI:30616"/>
    </ligand>
</feature>
<evidence type="ECO:0000313" key="11">
    <source>
        <dbReference type="EMBL" id="KAL0961266.1"/>
    </source>
</evidence>
<evidence type="ECO:0000256" key="6">
    <source>
        <dbReference type="PROSITE-ProRule" id="PRU10141"/>
    </source>
</evidence>
<evidence type="ECO:0000313" key="12">
    <source>
        <dbReference type="Proteomes" id="UP001556367"/>
    </source>
</evidence>
<dbReference type="EMBL" id="JASNQZ010000001">
    <property type="protein sequence ID" value="KAL0961266.1"/>
    <property type="molecule type" value="Genomic_DNA"/>
</dbReference>
<keyword evidence="1 7" id="KW-0723">Serine/threonine-protein kinase</keyword>
<evidence type="ECO:0000256" key="8">
    <source>
        <dbReference type="SAM" id="MobiDB-lite"/>
    </source>
</evidence>
<feature type="domain" description="Protein kinase" evidence="10">
    <location>
        <begin position="130"/>
        <end position="378"/>
    </location>
</feature>
<proteinExistence type="inferred from homology"/>
<evidence type="ECO:0000259" key="10">
    <source>
        <dbReference type="PROSITE" id="PS50011"/>
    </source>
</evidence>
<evidence type="ECO:0000256" key="9">
    <source>
        <dbReference type="SAM" id="Phobius"/>
    </source>
</evidence>
<dbReference type="PROSITE" id="PS50011">
    <property type="entry name" value="PROTEIN_KINASE_DOM"/>
    <property type="match status" value="1"/>
</dbReference>
<dbReference type="InterPro" id="IPR008271">
    <property type="entry name" value="Ser/Thr_kinase_AS"/>
</dbReference>
<evidence type="ECO:0000256" key="3">
    <source>
        <dbReference type="ARBA" id="ARBA00022741"/>
    </source>
</evidence>
<dbReference type="SMART" id="SM00220">
    <property type="entry name" value="S_TKc"/>
    <property type="match status" value="1"/>
</dbReference>
<dbReference type="InterPro" id="IPR011009">
    <property type="entry name" value="Kinase-like_dom_sf"/>
</dbReference>
<dbReference type="InterPro" id="IPR000719">
    <property type="entry name" value="Prot_kinase_dom"/>
</dbReference>
<keyword evidence="9" id="KW-0472">Membrane</keyword>
<evidence type="ECO:0000256" key="1">
    <source>
        <dbReference type="ARBA" id="ARBA00022527"/>
    </source>
</evidence>
<keyword evidence="4" id="KW-0418">Kinase</keyword>
<dbReference type="InterPro" id="IPR051175">
    <property type="entry name" value="CLK_kinases"/>
</dbReference>
<reference evidence="12" key="1">
    <citation type="submission" date="2024-06" db="EMBL/GenBank/DDBJ databases">
        <title>Multi-omics analyses provide insights into the biosynthesis of the anticancer antibiotic pleurotin in Hohenbuehelia grisea.</title>
        <authorList>
            <person name="Weaver J.A."/>
            <person name="Alberti F."/>
        </authorList>
    </citation>
    <scope>NUCLEOTIDE SEQUENCE [LARGE SCALE GENOMIC DNA]</scope>
    <source>
        <strain evidence="12">T-177</strain>
    </source>
</reference>
<evidence type="ECO:0000256" key="7">
    <source>
        <dbReference type="RuleBase" id="RU000304"/>
    </source>
</evidence>
<protein>
    <recommendedName>
        <fullName evidence="10">Protein kinase domain-containing protein</fullName>
    </recommendedName>
</protein>
<name>A0ABR3K0J4_9AGAR</name>
<keyword evidence="9" id="KW-0812">Transmembrane</keyword>
<feature type="region of interest" description="Disordered" evidence="8">
    <location>
        <begin position="69"/>
        <end position="103"/>
    </location>
</feature>
<evidence type="ECO:0000256" key="4">
    <source>
        <dbReference type="ARBA" id="ARBA00022777"/>
    </source>
</evidence>
<keyword evidence="12" id="KW-1185">Reference proteome</keyword>
<dbReference type="PROSITE" id="PS00108">
    <property type="entry name" value="PROTEIN_KINASE_ST"/>
    <property type="match status" value="1"/>
</dbReference>
<keyword evidence="9" id="KW-1133">Transmembrane helix</keyword>
<keyword evidence="5 6" id="KW-0067">ATP-binding</keyword>
<evidence type="ECO:0000256" key="2">
    <source>
        <dbReference type="ARBA" id="ARBA00022679"/>
    </source>
</evidence>
<dbReference type="Gene3D" id="3.30.200.20">
    <property type="entry name" value="Phosphorylase Kinase, domain 1"/>
    <property type="match status" value="1"/>
</dbReference>
<dbReference type="SUPFAM" id="SSF56112">
    <property type="entry name" value="Protein kinase-like (PK-like)"/>
    <property type="match status" value="1"/>
</dbReference>
<accession>A0ABR3K0J4</accession>
<evidence type="ECO:0000256" key="5">
    <source>
        <dbReference type="ARBA" id="ARBA00022840"/>
    </source>
</evidence>
<comment type="caution">
    <text evidence="11">The sequence shown here is derived from an EMBL/GenBank/DDBJ whole genome shotgun (WGS) entry which is preliminary data.</text>
</comment>
<dbReference type="Proteomes" id="UP001556367">
    <property type="component" value="Unassembled WGS sequence"/>
</dbReference>
<gene>
    <name evidence="11" type="ORF">HGRIS_006229</name>
</gene>
<dbReference type="Gene3D" id="1.10.510.10">
    <property type="entry name" value="Transferase(Phosphotransferase) domain 1"/>
    <property type="match status" value="1"/>
</dbReference>
<dbReference type="InterPro" id="IPR017441">
    <property type="entry name" value="Protein_kinase_ATP_BS"/>
</dbReference>